<name>A0A977IG81_9ARCH</name>
<sequence length="131" mass="14588">MAISKEAKSLGMSWEKEYGYSQAVKVDNTIYVSGQVSHDDKGNIVGLQNMELQMRQAYANVEKVLAQYGATMDSIVDEILFVTDMDAAFAARVKCRQEVFSGNPVLASTIVQVQRLAFPELMVEIRCICKL</sequence>
<evidence type="ECO:0000313" key="2">
    <source>
        <dbReference type="EMBL" id="UVS70192.1"/>
    </source>
</evidence>
<organism evidence="2">
    <name type="scientific">Nitrososphaera viennensis</name>
    <dbReference type="NCBI Taxonomy" id="1034015"/>
    <lineage>
        <taxon>Archaea</taxon>
        <taxon>Nitrososphaerota</taxon>
        <taxon>Nitrososphaeria</taxon>
        <taxon>Nitrososphaerales</taxon>
        <taxon>Nitrososphaeraceae</taxon>
        <taxon>Nitrososphaera</taxon>
    </lineage>
</organism>
<dbReference type="Gene3D" id="3.30.1330.40">
    <property type="entry name" value="RutC-like"/>
    <property type="match status" value="1"/>
</dbReference>
<accession>A0A977IG81</accession>
<dbReference type="Proteomes" id="UP001059771">
    <property type="component" value="Chromosome"/>
</dbReference>
<comment type="similarity">
    <text evidence="1">Belongs to the RutC family.</text>
</comment>
<dbReference type="EMBL" id="CP103305">
    <property type="protein sequence ID" value="UVS70192.1"/>
    <property type="molecule type" value="Genomic_DNA"/>
</dbReference>
<dbReference type="PANTHER" id="PTHR11803:SF58">
    <property type="entry name" value="PROTEIN HMF1-RELATED"/>
    <property type="match status" value="1"/>
</dbReference>
<proteinExistence type="inferred from homology"/>
<dbReference type="InterPro" id="IPR035959">
    <property type="entry name" value="RutC-like_sf"/>
</dbReference>
<dbReference type="AlphaFoldDB" id="A0A977IG81"/>
<dbReference type="RefSeq" id="WP_075056006.1">
    <property type="nucleotide sequence ID" value="NZ_CP103305.1"/>
</dbReference>
<dbReference type="PANTHER" id="PTHR11803">
    <property type="entry name" value="2-IMINOBUTANOATE/2-IMINOPROPANOATE DEAMINASE RIDA"/>
    <property type="match status" value="1"/>
</dbReference>
<gene>
    <name evidence="2" type="ORF">NWT39_05240</name>
</gene>
<reference evidence="2" key="1">
    <citation type="submission" date="2022-08" db="EMBL/GenBank/DDBJ databases">
        <title>Dynamic responses of ammonia-oxidizing microbial communities induced by reactive oxygen species (ROS) in fluctuating redox aquifers.</title>
        <authorList>
            <person name="Wang P."/>
            <person name="Wang H."/>
        </authorList>
    </citation>
    <scope>NUCLEOTIDE SEQUENCE</scope>
    <source>
        <strain evidence="2">PLX03</strain>
    </source>
</reference>
<dbReference type="InterPro" id="IPR006175">
    <property type="entry name" value="YjgF/YER057c/UK114"/>
</dbReference>
<dbReference type="GO" id="GO:0019239">
    <property type="term" value="F:deaminase activity"/>
    <property type="evidence" value="ECO:0007669"/>
    <property type="project" value="TreeGrafter"/>
</dbReference>
<dbReference type="Pfam" id="PF01042">
    <property type="entry name" value="Ribonuc_L-PSP"/>
    <property type="match status" value="1"/>
</dbReference>
<dbReference type="GO" id="GO:0005829">
    <property type="term" value="C:cytosol"/>
    <property type="evidence" value="ECO:0007669"/>
    <property type="project" value="TreeGrafter"/>
</dbReference>
<evidence type="ECO:0000256" key="1">
    <source>
        <dbReference type="ARBA" id="ARBA00010552"/>
    </source>
</evidence>
<dbReference type="SUPFAM" id="SSF55298">
    <property type="entry name" value="YjgF-like"/>
    <property type="match status" value="1"/>
</dbReference>
<protein>
    <submittedName>
        <fullName evidence="2">RidA family protein</fullName>
    </submittedName>
</protein>
<dbReference type="CDD" id="cd00448">
    <property type="entry name" value="YjgF_YER057c_UK114_family"/>
    <property type="match status" value="1"/>
</dbReference>
<dbReference type="GeneID" id="74946319"/>